<feature type="transmembrane region" description="Helical" evidence="1">
    <location>
        <begin position="309"/>
        <end position="330"/>
    </location>
</feature>
<dbReference type="InterPro" id="IPR025291">
    <property type="entry name" value="DUF4153"/>
</dbReference>
<accession>A0A2W7QS09</accession>
<dbReference type="AlphaFoldDB" id="A0A2W7QS09"/>
<protein>
    <submittedName>
        <fullName evidence="2">Uncharacterized protein DUF4153</fullName>
    </submittedName>
</protein>
<evidence type="ECO:0000313" key="3">
    <source>
        <dbReference type="Proteomes" id="UP000249538"/>
    </source>
</evidence>
<feature type="transmembrane region" description="Helical" evidence="1">
    <location>
        <begin position="272"/>
        <end position="297"/>
    </location>
</feature>
<dbReference type="RefSeq" id="WP_111467525.1">
    <property type="nucleotide sequence ID" value="NZ_QKZS01000019.1"/>
</dbReference>
<reference evidence="2 3" key="1">
    <citation type="submission" date="2018-06" db="EMBL/GenBank/DDBJ databases">
        <title>Genomic Encyclopedia of Archaeal and Bacterial Type Strains, Phase II (KMG-II): from individual species to whole genera.</title>
        <authorList>
            <person name="Goeker M."/>
        </authorList>
    </citation>
    <scope>NUCLEOTIDE SEQUENCE [LARGE SCALE GENOMIC DNA]</scope>
    <source>
        <strain evidence="2 3">DSM 18774</strain>
    </source>
</reference>
<organism evidence="2 3">
    <name type="scientific">Cereibacter changlensis</name>
    <dbReference type="NCBI Taxonomy" id="402884"/>
    <lineage>
        <taxon>Bacteria</taxon>
        <taxon>Pseudomonadati</taxon>
        <taxon>Pseudomonadota</taxon>
        <taxon>Alphaproteobacteria</taxon>
        <taxon>Rhodobacterales</taxon>
        <taxon>Paracoccaceae</taxon>
        <taxon>Cereibacter</taxon>
    </lineage>
</organism>
<feature type="transmembrane region" description="Helical" evidence="1">
    <location>
        <begin position="65"/>
        <end position="87"/>
    </location>
</feature>
<dbReference type="EMBL" id="QKZS01000019">
    <property type="protein sequence ID" value="PZX48830.1"/>
    <property type="molecule type" value="Genomic_DNA"/>
</dbReference>
<dbReference type="Pfam" id="PF13687">
    <property type="entry name" value="DUF4153"/>
    <property type="match status" value="1"/>
</dbReference>
<comment type="caution">
    <text evidence="2">The sequence shown here is derived from an EMBL/GenBank/DDBJ whole genome shotgun (WGS) entry which is preliminary data.</text>
</comment>
<keyword evidence="1" id="KW-1133">Transmembrane helix</keyword>
<feature type="transmembrane region" description="Helical" evidence="1">
    <location>
        <begin position="208"/>
        <end position="227"/>
    </location>
</feature>
<dbReference type="Proteomes" id="UP000249538">
    <property type="component" value="Unassembled WGS sequence"/>
</dbReference>
<name>A0A2W7QS09_9RHOB</name>
<keyword evidence="1" id="KW-0472">Membrane</keyword>
<sequence length="574" mass="60654">MDRNMRQRLVMAGIGGLAGLSLYLLLEVLSRHLLPDRAALGLTTFSAVFFAAWLAMAGPLRTGRAVVAALGLGLVVAALLSLTGLRFDRVEAIFDQPMTPLAVVLLSSIPLPFFIALAGPGWRDYPTLFTEAWTVVVRYAAAWLFVGVAWAVLLLSQALLSIVDIRVIEAIIDLDAAPWLITGVTLGLALAVVTELSDLVSPYLILRLLRLLLPLVLGVMALFIAALPFQGLSGLFGDLSVAATLLAMAAAAATLVTTAIDQTDAEAVEGAVMVRAAQGLALILPIPAALAGYAVWLRVAQYGWTPERLFAGLAAVLALAYGLIYALAVLRGACWMERVRQGNILMALALLALSALWLTPLLNAERISARDQLARFEDGRTALPELDLYALGRWGKPGAEALAQLQARAGEPGQEALAERLAGTPSAGQPQLTPAETEAALAALMPVRPAGDTALRDSLLAGLSDDERGYWLERCRNRLADGRPGCVMLTGDFWPETAGAEAIVLLRDGAEHISTEGLAMVDGLLQRRAVSTLTGLYPQLSGTVIADLLDAAPAPAPVPLNGLRLGGEMLFLAP</sequence>
<feature type="transmembrane region" description="Helical" evidence="1">
    <location>
        <begin position="9"/>
        <end position="26"/>
    </location>
</feature>
<feature type="transmembrane region" description="Helical" evidence="1">
    <location>
        <begin position="99"/>
        <end position="120"/>
    </location>
</feature>
<evidence type="ECO:0000256" key="1">
    <source>
        <dbReference type="SAM" id="Phobius"/>
    </source>
</evidence>
<feature type="transmembrane region" description="Helical" evidence="1">
    <location>
        <begin position="38"/>
        <end position="58"/>
    </location>
</feature>
<proteinExistence type="predicted"/>
<gene>
    <name evidence="2" type="ORF">LX76_04094</name>
</gene>
<feature type="transmembrane region" description="Helical" evidence="1">
    <location>
        <begin position="176"/>
        <end position="196"/>
    </location>
</feature>
<feature type="transmembrane region" description="Helical" evidence="1">
    <location>
        <begin position="132"/>
        <end position="156"/>
    </location>
</feature>
<keyword evidence="1" id="KW-0812">Transmembrane</keyword>
<evidence type="ECO:0000313" key="2">
    <source>
        <dbReference type="EMBL" id="PZX48830.1"/>
    </source>
</evidence>
<feature type="transmembrane region" description="Helical" evidence="1">
    <location>
        <begin position="342"/>
        <end position="362"/>
    </location>
</feature>
<feature type="transmembrane region" description="Helical" evidence="1">
    <location>
        <begin position="239"/>
        <end position="260"/>
    </location>
</feature>